<dbReference type="PANTHER" id="PTHR45339:SF1">
    <property type="entry name" value="HYBRID SIGNAL TRANSDUCTION HISTIDINE KINASE J"/>
    <property type="match status" value="1"/>
</dbReference>
<feature type="transmembrane region" description="Helical" evidence="6">
    <location>
        <begin position="39"/>
        <end position="56"/>
    </location>
</feature>
<reference evidence="9 10" key="1">
    <citation type="submission" date="2016-12" db="EMBL/GenBank/DDBJ databases">
        <title>Trade-off between light-utilization and light-protection in marine flavobacteria.</title>
        <authorList>
            <person name="Kumagai Y."/>
            <person name="Yoshizawa S."/>
            <person name="Kogure K."/>
            <person name="Iwasaki W."/>
        </authorList>
    </citation>
    <scope>NUCLEOTIDE SEQUENCE [LARGE SCALE GENOMIC DNA]</scope>
    <source>
        <strain evidence="9 10">KCTC 22729</strain>
    </source>
</reference>
<dbReference type="SUPFAM" id="SSF47384">
    <property type="entry name" value="Homodimeric domain of signal transducing histidine kinase"/>
    <property type="match status" value="1"/>
</dbReference>
<dbReference type="Pfam" id="PF00512">
    <property type="entry name" value="HisKA"/>
    <property type="match status" value="1"/>
</dbReference>
<dbReference type="RefSeq" id="WP_105045815.1">
    <property type="nucleotide sequence ID" value="NZ_CP150662.1"/>
</dbReference>
<evidence type="ECO:0000256" key="5">
    <source>
        <dbReference type="PROSITE-ProRule" id="PRU00169"/>
    </source>
</evidence>
<feature type="modified residue" description="4-aspartylphosphate" evidence="5">
    <location>
        <position position="489"/>
    </location>
</feature>
<feature type="transmembrane region" description="Helical" evidence="6">
    <location>
        <begin position="63"/>
        <end position="83"/>
    </location>
</feature>
<dbReference type="Gene3D" id="3.40.50.2300">
    <property type="match status" value="1"/>
</dbReference>
<dbReference type="FunFam" id="3.30.565.10:FF:000010">
    <property type="entry name" value="Sensor histidine kinase RcsC"/>
    <property type="match status" value="1"/>
</dbReference>
<keyword evidence="3 5" id="KW-0597">Phosphoprotein</keyword>
<dbReference type="EMBL" id="MSCL01000001">
    <property type="protein sequence ID" value="PQJ74666.1"/>
    <property type="molecule type" value="Genomic_DNA"/>
</dbReference>
<sequence>MSDFSQKRIQLVFTLSLVTAFFALVYFFIGFFINYKILSLYHLASVFILIFCAFIVEKRKLNASRIIYFITFDLSVTLTASYIGKPGSVEFLLLFAFALPFLIFSFRREKKFIAIFSTFALLLWYLLFITKFNLFTTEKLDPEIASKFIYPLSLGTTLFLITFQLAYFSYLNSAHYKRIYFKKQRALEASTAKSKFLSMMSHEIRTPLNAIVGLSHILADTNPREDQRQNIEGLNYSGKILLNLLNNVLDFSKMQSTEIALENIPTNLYDGVKQIQKIHEANCKKKGIKLIIEIDDNLPIVLLDIVRFNQIINNLLTNSIKFTDKGGITLRIRKGSQTNTTVTVITEIIDTGIGIPKEKLPEIWEAFTQASSTTNRLYGGTGLGLPIVKSIIEKMGSKVKVESVVGRGSRFYFKLVLNKALDSDLKKESIKNTYNFEGRKVLLVEDNLINVMVAKQILEKEKLTVEVANNGEIAVQKVKENFYDVILMDIQMPVMDGYQASIEIRKFNKEIPILALSASIFMEVKDKINESGMDGFIFKPFDPKELLKEIDSFINKKNLSINLIRI</sequence>
<keyword evidence="10" id="KW-1185">Reference proteome</keyword>
<dbReference type="SMART" id="SM00448">
    <property type="entry name" value="REC"/>
    <property type="match status" value="1"/>
</dbReference>
<feature type="transmembrane region" description="Helical" evidence="6">
    <location>
        <begin position="89"/>
        <end position="106"/>
    </location>
</feature>
<dbReference type="InterPro" id="IPR011006">
    <property type="entry name" value="CheY-like_superfamily"/>
</dbReference>
<comment type="catalytic activity">
    <reaction evidence="1">
        <text>ATP + protein L-histidine = ADP + protein N-phospho-L-histidine.</text>
        <dbReference type="EC" id="2.7.13.3"/>
    </reaction>
</comment>
<evidence type="ECO:0000259" key="8">
    <source>
        <dbReference type="PROSITE" id="PS50110"/>
    </source>
</evidence>
<dbReference type="InterPro" id="IPR005467">
    <property type="entry name" value="His_kinase_dom"/>
</dbReference>
<proteinExistence type="predicted"/>
<evidence type="ECO:0000256" key="3">
    <source>
        <dbReference type="ARBA" id="ARBA00022553"/>
    </source>
</evidence>
<dbReference type="PRINTS" id="PR00344">
    <property type="entry name" value="BCTRLSENSOR"/>
</dbReference>
<name>A0A2S7WB98_9FLAO</name>
<evidence type="ECO:0000259" key="7">
    <source>
        <dbReference type="PROSITE" id="PS50109"/>
    </source>
</evidence>
<feature type="domain" description="Histidine kinase" evidence="7">
    <location>
        <begin position="199"/>
        <end position="419"/>
    </location>
</feature>
<dbReference type="PROSITE" id="PS50109">
    <property type="entry name" value="HIS_KIN"/>
    <property type="match status" value="1"/>
</dbReference>
<dbReference type="CDD" id="cd00082">
    <property type="entry name" value="HisKA"/>
    <property type="match status" value="1"/>
</dbReference>
<dbReference type="InterPro" id="IPR003594">
    <property type="entry name" value="HATPase_dom"/>
</dbReference>
<dbReference type="AlphaFoldDB" id="A0A2S7WB98"/>
<dbReference type="InterPro" id="IPR001789">
    <property type="entry name" value="Sig_transdc_resp-reg_receiver"/>
</dbReference>
<feature type="transmembrane region" description="Helical" evidence="6">
    <location>
        <begin position="12"/>
        <end position="33"/>
    </location>
</feature>
<dbReference type="Proteomes" id="UP000237608">
    <property type="component" value="Unassembled WGS sequence"/>
</dbReference>
<dbReference type="SMART" id="SM00387">
    <property type="entry name" value="HATPase_c"/>
    <property type="match status" value="1"/>
</dbReference>
<dbReference type="Pfam" id="PF00072">
    <property type="entry name" value="Response_reg"/>
    <property type="match status" value="1"/>
</dbReference>
<dbReference type="InterPro" id="IPR036890">
    <property type="entry name" value="HATPase_C_sf"/>
</dbReference>
<feature type="domain" description="Response regulatory" evidence="8">
    <location>
        <begin position="440"/>
        <end position="554"/>
    </location>
</feature>
<dbReference type="InterPro" id="IPR036097">
    <property type="entry name" value="HisK_dim/P_sf"/>
</dbReference>
<keyword evidence="9" id="KW-0418">Kinase</keyword>
<dbReference type="OrthoDB" id="9811889at2"/>
<evidence type="ECO:0000313" key="10">
    <source>
        <dbReference type="Proteomes" id="UP000237608"/>
    </source>
</evidence>
<feature type="transmembrane region" description="Helical" evidence="6">
    <location>
        <begin position="148"/>
        <end position="170"/>
    </location>
</feature>
<dbReference type="EC" id="2.7.13.3" evidence="2"/>
<dbReference type="SUPFAM" id="SSF55874">
    <property type="entry name" value="ATPase domain of HSP90 chaperone/DNA topoisomerase II/histidine kinase"/>
    <property type="match status" value="1"/>
</dbReference>
<keyword evidence="6" id="KW-0812">Transmembrane</keyword>
<evidence type="ECO:0000313" key="9">
    <source>
        <dbReference type="EMBL" id="PQJ74666.1"/>
    </source>
</evidence>
<evidence type="ECO:0000256" key="6">
    <source>
        <dbReference type="SAM" id="Phobius"/>
    </source>
</evidence>
<protein>
    <recommendedName>
        <fullName evidence="2">histidine kinase</fullName>
        <ecNumber evidence="2">2.7.13.3</ecNumber>
    </recommendedName>
</protein>
<accession>A0A2S7WB98</accession>
<organism evidence="9 10">
    <name type="scientific">Polaribacter gangjinensis</name>
    <dbReference type="NCBI Taxonomy" id="574710"/>
    <lineage>
        <taxon>Bacteria</taxon>
        <taxon>Pseudomonadati</taxon>
        <taxon>Bacteroidota</taxon>
        <taxon>Flavobacteriia</taxon>
        <taxon>Flavobacteriales</taxon>
        <taxon>Flavobacteriaceae</taxon>
    </lineage>
</organism>
<dbReference type="Gene3D" id="3.30.565.10">
    <property type="entry name" value="Histidine kinase-like ATPase, C-terminal domain"/>
    <property type="match status" value="1"/>
</dbReference>
<dbReference type="Gene3D" id="1.10.287.130">
    <property type="match status" value="1"/>
</dbReference>
<dbReference type="SMART" id="SM00388">
    <property type="entry name" value="HisKA"/>
    <property type="match status" value="1"/>
</dbReference>
<keyword evidence="6" id="KW-1133">Transmembrane helix</keyword>
<dbReference type="PANTHER" id="PTHR45339">
    <property type="entry name" value="HYBRID SIGNAL TRANSDUCTION HISTIDINE KINASE J"/>
    <property type="match status" value="1"/>
</dbReference>
<keyword evidence="6" id="KW-0472">Membrane</keyword>
<keyword evidence="4" id="KW-0902">Two-component regulatory system</keyword>
<evidence type="ECO:0000256" key="2">
    <source>
        <dbReference type="ARBA" id="ARBA00012438"/>
    </source>
</evidence>
<comment type="caution">
    <text evidence="9">The sequence shown here is derived from an EMBL/GenBank/DDBJ whole genome shotgun (WGS) entry which is preliminary data.</text>
</comment>
<feature type="transmembrane region" description="Helical" evidence="6">
    <location>
        <begin position="113"/>
        <end position="136"/>
    </location>
</feature>
<keyword evidence="9" id="KW-0808">Transferase</keyword>
<dbReference type="InterPro" id="IPR003661">
    <property type="entry name" value="HisK_dim/P_dom"/>
</dbReference>
<dbReference type="PROSITE" id="PS50110">
    <property type="entry name" value="RESPONSE_REGULATORY"/>
    <property type="match status" value="1"/>
</dbReference>
<dbReference type="Pfam" id="PF02518">
    <property type="entry name" value="HATPase_c"/>
    <property type="match status" value="1"/>
</dbReference>
<dbReference type="SUPFAM" id="SSF52172">
    <property type="entry name" value="CheY-like"/>
    <property type="match status" value="1"/>
</dbReference>
<dbReference type="InterPro" id="IPR004358">
    <property type="entry name" value="Sig_transdc_His_kin-like_C"/>
</dbReference>
<dbReference type="GO" id="GO:0000155">
    <property type="term" value="F:phosphorelay sensor kinase activity"/>
    <property type="evidence" value="ECO:0007669"/>
    <property type="project" value="InterPro"/>
</dbReference>
<dbReference type="CDD" id="cd16922">
    <property type="entry name" value="HATPase_EvgS-ArcB-TorS-like"/>
    <property type="match status" value="1"/>
</dbReference>
<evidence type="ECO:0000256" key="1">
    <source>
        <dbReference type="ARBA" id="ARBA00000085"/>
    </source>
</evidence>
<gene>
    <name evidence="9" type="ORF">BTO13_05080</name>
</gene>
<dbReference type="CDD" id="cd17546">
    <property type="entry name" value="REC_hyHK_CKI1_RcsC-like"/>
    <property type="match status" value="1"/>
</dbReference>
<evidence type="ECO:0000256" key="4">
    <source>
        <dbReference type="ARBA" id="ARBA00023012"/>
    </source>
</evidence>